<dbReference type="AlphaFoldDB" id="A0A8S4SP13"/>
<dbReference type="Proteomes" id="UP000838756">
    <property type="component" value="Unassembled WGS sequence"/>
</dbReference>
<dbReference type="EMBL" id="CAKXAJ010026465">
    <property type="protein sequence ID" value="CAH2268737.1"/>
    <property type="molecule type" value="Genomic_DNA"/>
</dbReference>
<dbReference type="InterPro" id="IPR038606">
    <property type="entry name" value="To_sf"/>
</dbReference>
<evidence type="ECO:0000313" key="1">
    <source>
        <dbReference type="EMBL" id="CAH2268737.1"/>
    </source>
</evidence>
<dbReference type="PANTHER" id="PTHR11008:SF9">
    <property type="entry name" value="PROTEIN TAKEOUT-LIKE PROTEIN"/>
    <property type="match status" value="1"/>
</dbReference>
<protein>
    <submittedName>
        <fullName evidence="1">Jg23761 protein</fullName>
    </submittedName>
</protein>
<dbReference type="Gene3D" id="3.15.10.30">
    <property type="entry name" value="Haemolymph juvenile hormone binding protein"/>
    <property type="match status" value="1"/>
</dbReference>
<reference evidence="1" key="1">
    <citation type="submission" date="2022-03" db="EMBL/GenBank/DDBJ databases">
        <authorList>
            <person name="Lindestad O."/>
        </authorList>
    </citation>
    <scope>NUCLEOTIDE SEQUENCE</scope>
</reference>
<sequence length="271" mass="30560">MAYPIGILIWGIVLVVTKAELHFSQLLRGREFDLGPYNADLEIGVLPDRYPHMSAEDQKACYNVRRLLEMLRKSFHTGIYRIPPLDPYINNNFSPVTLNVPLLTGEVDVAQVIVTGLQAFNIELIEMRLDTNRSDFIFSVPLVNGVVYFQANLALGGLFPMSIKGRLRVQLQNVKVDGAVGGHENIFPPKHFYSLTALQTHFHADNVKVRLDGLNLEKDVLESLQSLGTNIALEPIKKVVNYYVAQEILKQMNRIIENFSVAQVNAYLLAR</sequence>
<dbReference type="PANTHER" id="PTHR11008">
    <property type="entry name" value="PROTEIN TAKEOUT-LIKE PROTEIN"/>
    <property type="match status" value="1"/>
</dbReference>
<dbReference type="InterPro" id="IPR010562">
    <property type="entry name" value="Haemolymph_juvenile_hormone-bd"/>
</dbReference>
<evidence type="ECO:0000313" key="2">
    <source>
        <dbReference type="Proteomes" id="UP000838756"/>
    </source>
</evidence>
<dbReference type="OrthoDB" id="7193000at2759"/>
<accession>A0A8S4SP13</accession>
<gene>
    <name evidence="1" type="primary">jg23761</name>
    <name evidence="1" type="ORF">PAEG_LOCUS27063</name>
</gene>
<comment type="caution">
    <text evidence="1">The sequence shown here is derived from an EMBL/GenBank/DDBJ whole genome shotgun (WGS) entry which is preliminary data.</text>
</comment>
<proteinExistence type="predicted"/>
<keyword evidence="2" id="KW-1185">Reference proteome</keyword>
<dbReference type="Pfam" id="PF06585">
    <property type="entry name" value="JHBP"/>
    <property type="match status" value="1"/>
</dbReference>
<organism evidence="1 2">
    <name type="scientific">Pararge aegeria aegeria</name>
    <dbReference type="NCBI Taxonomy" id="348720"/>
    <lineage>
        <taxon>Eukaryota</taxon>
        <taxon>Metazoa</taxon>
        <taxon>Ecdysozoa</taxon>
        <taxon>Arthropoda</taxon>
        <taxon>Hexapoda</taxon>
        <taxon>Insecta</taxon>
        <taxon>Pterygota</taxon>
        <taxon>Neoptera</taxon>
        <taxon>Endopterygota</taxon>
        <taxon>Lepidoptera</taxon>
        <taxon>Glossata</taxon>
        <taxon>Ditrysia</taxon>
        <taxon>Papilionoidea</taxon>
        <taxon>Nymphalidae</taxon>
        <taxon>Satyrinae</taxon>
        <taxon>Satyrini</taxon>
        <taxon>Parargina</taxon>
        <taxon>Pararge</taxon>
    </lineage>
</organism>
<name>A0A8S4SP13_9NEOP</name>